<proteinExistence type="predicted"/>
<accession>A0A0E9PQA3</accession>
<dbReference type="AlphaFoldDB" id="A0A0E9PQA3"/>
<reference evidence="1" key="1">
    <citation type="submission" date="2014-11" db="EMBL/GenBank/DDBJ databases">
        <authorList>
            <person name="Amaro Gonzalez C."/>
        </authorList>
    </citation>
    <scope>NUCLEOTIDE SEQUENCE</scope>
</reference>
<evidence type="ECO:0000313" key="1">
    <source>
        <dbReference type="EMBL" id="JAH06033.1"/>
    </source>
</evidence>
<organism evidence="1">
    <name type="scientific">Anguilla anguilla</name>
    <name type="common">European freshwater eel</name>
    <name type="synonym">Muraena anguilla</name>
    <dbReference type="NCBI Taxonomy" id="7936"/>
    <lineage>
        <taxon>Eukaryota</taxon>
        <taxon>Metazoa</taxon>
        <taxon>Chordata</taxon>
        <taxon>Craniata</taxon>
        <taxon>Vertebrata</taxon>
        <taxon>Euteleostomi</taxon>
        <taxon>Actinopterygii</taxon>
        <taxon>Neopterygii</taxon>
        <taxon>Teleostei</taxon>
        <taxon>Anguilliformes</taxon>
        <taxon>Anguillidae</taxon>
        <taxon>Anguilla</taxon>
    </lineage>
</organism>
<sequence length="61" mass="7015">MRLIDCRVCADDLNHLEKSFIHCDWQRNVHKVGSISSTGILLSLFTVADHRLQKHPNLNSM</sequence>
<name>A0A0E9PQA3_ANGAN</name>
<dbReference type="EMBL" id="GBXM01102544">
    <property type="protein sequence ID" value="JAH06033.1"/>
    <property type="molecule type" value="Transcribed_RNA"/>
</dbReference>
<reference evidence="1" key="2">
    <citation type="journal article" date="2015" name="Fish Shellfish Immunol.">
        <title>Early steps in the European eel (Anguilla anguilla)-Vibrio vulnificus interaction in the gills: Role of the RtxA13 toxin.</title>
        <authorList>
            <person name="Callol A."/>
            <person name="Pajuelo D."/>
            <person name="Ebbesson L."/>
            <person name="Teles M."/>
            <person name="MacKenzie S."/>
            <person name="Amaro C."/>
        </authorList>
    </citation>
    <scope>NUCLEOTIDE SEQUENCE</scope>
</reference>
<protein>
    <submittedName>
        <fullName evidence="1">Uncharacterized protein</fullName>
    </submittedName>
</protein>